<feature type="compositionally biased region" description="Acidic residues" evidence="1">
    <location>
        <begin position="94"/>
        <end position="103"/>
    </location>
</feature>
<keyword evidence="2" id="KW-0472">Membrane</keyword>
<feature type="region of interest" description="Disordered" evidence="1">
    <location>
        <begin position="177"/>
        <end position="356"/>
    </location>
</feature>
<protein>
    <submittedName>
        <fullName evidence="3">Uncharacterized protein</fullName>
    </submittedName>
</protein>
<gene>
    <name evidence="3" type="ORF">TVAG_057340</name>
</gene>
<dbReference type="Proteomes" id="UP000001542">
    <property type="component" value="Unassembled WGS sequence"/>
</dbReference>
<evidence type="ECO:0000313" key="3">
    <source>
        <dbReference type="EMBL" id="EAX98744.1"/>
    </source>
</evidence>
<feature type="region of interest" description="Disordered" evidence="1">
    <location>
        <begin position="76"/>
        <end position="148"/>
    </location>
</feature>
<dbReference type="KEGG" id="tva:4756545"/>
<accession>A2F8L2</accession>
<feature type="compositionally biased region" description="Polar residues" evidence="1">
    <location>
        <begin position="214"/>
        <end position="256"/>
    </location>
</feature>
<sequence>MEQNQFNNFTPKSNKKKFAAYKAKKTNSITINVVDDEELLDDDDLNEAVVVNGAQPSSKVGDDEELLDDPELTAQVVINNNSKTKSKNERTPSSDEELLDDPDISATVTVKNNGIVPIPKQKKKKGGQKGQAKSNTPDDEELLDDPDLTSTVVIGNQFVQDKFAPYKPEEYLLSDDQINAVMDASNPQQAKHPKSKKADNKPQNQANDKFAPFNANQSHQNQPQPQENKYTPFKNQKSEQNQQTTDKFAPFSAQQGQKKDNKYSTYQPQSYQPQNTKYNPNQPQYNKKPSQKYQQPQSARIPSPEPQTKTRYNPIKKPDQRNSRQYGNEEYVPPFLQNNNRQDNYQKKPYHQKDNYQNNSAGIIHMKDLLQNYYDNTSKYVEPTPDYHDFDLPNYTKTTLITDIKVPTIDPNDREYFPPQPIQPRMNLPKQNKIIKKTLDEVLAENEAKQQVSGSALSSDRQINATNIDSIAATLGIKVPSSKQSVSTVPAETFKPKIIISGSGIEITVREKPNPQQQQSNSMSVRGSSLNQGFVKEKSSNDDMSFLTEQPKPSSVVSRDIKFDEDVVVERPVMKGHAVVEKQTANKEIFKQSLVIKQPDESPSIFESDDEENHLEDQKFLNDALGIEDEIGFNVKDEEIKEEEEEHEEEEAVDDGIYVQTEETNPEDIKPIKPTDIVSSKNVEEQTKQQEVKEEIKQEIKEEVKEEVKVGDEEEEIKEEVIIPSRVQSQKSKMSKGGSTNIIIIGAVFVVILAIVAKMFK</sequence>
<feature type="region of interest" description="Disordered" evidence="1">
    <location>
        <begin position="664"/>
        <end position="693"/>
    </location>
</feature>
<dbReference type="VEuPathDB" id="TrichDB:TVAGG3_0084610"/>
<evidence type="ECO:0000256" key="2">
    <source>
        <dbReference type="SAM" id="Phobius"/>
    </source>
</evidence>
<reference evidence="3" key="2">
    <citation type="journal article" date="2007" name="Science">
        <title>Draft genome sequence of the sexually transmitted pathogen Trichomonas vaginalis.</title>
        <authorList>
            <person name="Carlton J.M."/>
            <person name="Hirt R.P."/>
            <person name="Silva J.C."/>
            <person name="Delcher A.L."/>
            <person name="Schatz M."/>
            <person name="Zhao Q."/>
            <person name="Wortman J.R."/>
            <person name="Bidwell S.L."/>
            <person name="Alsmark U.C.M."/>
            <person name="Besteiro S."/>
            <person name="Sicheritz-Ponten T."/>
            <person name="Noel C.J."/>
            <person name="Dacks J.B."/>
            <person name="Foster P.G."/>
            <person name="Simillion C."/>
            <person name="Van de Peer Y."/>
            <person name="Miranda-Saavedra D."/>
            <person name="Barton G.J."/>
            <person name="Westrop G.D."/>
            <person name="Mueller S."/>
            <person name="Dessi D."/>
            <person name="Fiori P.L."/>
            <person name="Ren Q."/>
            <person name="Paulsen I."/>
            <person name="Zhang H."/>
            <person name="Bastida-Corcuera F.D."/>
            <person name="Simoes-Barbosa A."/>
            <person name="Brown M.T."/>
            <person name="Hayes R.D."/>
            <person name="Mukherjee M."/>
            <person name="Okumura C.Y."/>
            <person name="Schneider R."/>
            <person name="Smith A.J."/>
            <person name="Vanacova S."/>
            <person name="Villalvazo M."/>
            <person name="Haas B.J."/>
            <person name="Pertea M."/>
            <person name="Feldblyum T.V."/>
            <person name="Utterback T.R."/>
            <person name="Shu C.L."/>
            <person name="Osoegawa K."/>
            <person name="de Jong P.J."/>
            <person name="Hrdy I."/>
            <person name="Horvathova L."/>
            <person name="Zubacova Z."/>
            <person name="Dolezal P."/>
            <person name="Malik S.B."/>
            <person name="Logsdon J.M. Jr."/>
            <person name="Henze K."/>
            <person name="Gupta A."/>
            <person name="Wang C.C."/>
            <person name="Dunne R.L."/>
            <person name="Upcroft J.A."/>
            <person name="Upcroft P."/>
            <person name="White O."/>
            <person name="Salzberg S.L."/>
            <person name="Tang P."/>
            <person name="Chiu C.-H."/>
            <person name="Lee Y.-S."/>
            <person name="Embley T.M."/>
            <person name="Coombs G.H."/>
            <person name="Mottram J.C."/>
            <person name="Tachezy J."/>
            <person name="Fraser-Liggett C.M."/>
            <person name="Johnson P.J."/>
        </authorList>
    </citation>
    <scope>NUCLEOTIDE SEQUENCE [LARGE SCALE GENOMIC DNA]</scope>
    <source>
        <strain evidence="3">G3</strain>
    </source>
</reference>
<name>A2F8L2_TRIV3</name>
<feature type="compositionally biased region" description="Basic and acidic residues" evidence="1">
    <location>
        <begin position="682"/>
        <end position="693"/>
    </location>
</feature>
<evidence type="ECO:0000256" key="1">
    <source>
        <dbReference type="SAM" id="MobiDB-lite"/>
    </source>
</evidence>
<dbReference type="EMBL" id="DS113663">
    <property type="protein sequence ID" value="EAX98744.1"/>
    <property type="molecule type" value="Genomic_DNA"/>
</dbReference>
<reference evidence="3" key="1">
    <citation type="submission" date="2006-10" db="EMBL/GenBank/DDBJ databases">
        <authorList>
            <person name="Amadeo P."/>
            <person name="Zhao Q."/>
            <person name="Wortman J."/>
            <person name="Fraser-Liggett C."/>
            <person name="Carlton J."/>
        </authorList>
    </citation>
    <scope>NUCLEOTIDE SEQUENCE</scope>
    <source>
        <strain evidence="3">G3</strain>
    </source>
</reference>
<feature type="transmembrane region" description="Helical" evidence="2">
    <location>
        <begin position="742"/>
        <end position="760"/>
    </location>
</feature>
<keyword evidence="4" id="KW-1185">Reference proteome</keyword>
<dbReference type="InParanoid" id="A2F8L2"/>
<evidence type="ECO:0000313" key="4">
    <source>
        <dbReference type="Proteomes" id="UP000001542"/>
    </source>
</evidence>
<dbReference type="AlphaFoldDB" id="A2F8L2"/>
<feature type="compositionally biased region" description="Acidic residues" evidence="1">
    <location>
        <begin position="137"/>
        <end position="147"/>
    </location>
</feature>
<keyword evidence="2" id="KW-0812">Transmembrane</keyword>
<dbReference type="VEuPathDB" id="TrichDB:TVAG_057340"/>
<feature type="compositionally biased region" description="Low complexity" evidence="1">
    <location>
        <begin position="263"/>
        <end position="298"/>
    </location>
</feature>
<proteinExistence type="predicted"/>
<keyword evidence="2" id="KW-1133">Transmembrane helix</keyword>
<dbReference type="RefSeq" id="XP_001311674.1">
    <property type="nucleotide sequence ID" value="XM_001311673.1"/>
</dbReference>
<organism evidence="3 4">
    <name type="scientific">Trichomonas vaginalis (strain ATCC PRA-98 / G3)</name>
    <dbReference type="NCBI Taxonomy" id="412133"/>
    <lineage>
        <taxon>Eukaryota</taxon>
        <taxon>Metamonada</taxon>
        <taxon>Parabasalia</taxon>
        <taxon>Trichomonadida</taxon>
        <taxon>Trichomonadidae</taxon>
        <taxon>Trichomonas</taxon>
    </lineage>
</organism>